<keyword evidence="5" id="KW-0472">Membrane</keyword>
<comment type="subcellular location">
    <subcellularLocation>
        <location evidence="1">Membrane</location>
    </subcellularLocation>
</comment>
<evidence type="ECO:0000256" key="1">
    <source>
        <dbReference type="ARBA" id="ARBA00004370"/>
    </source>
</evidence>
<protein>
    <submittedName>
        <fullName evidence="7">Uncharacterized protein LOC103512692</fullName>
    </submittedName>
</protein>
<dbReference type="SUPFAM" id="SSF46966">
    <property type="entry name" value="Spectrin repeat"/>
    <property type="match status" value="1"/>
</dbReference>
<dbReference type="GO" id="GO:0034993">
    <property type="term" value="C:meiotic nuclear membrane microtubule tethering complex"/>
    <property type="evidence" value="ECO:0007669"/>
    <property type="project" value="TreeGrafter"/>
</dbReference>
<dbReference type="GO" id="GO:0051015">
    <property type="term" value="F:actin filament binding"/>
    <property type="evidence" value="ECO:0007669"/>
    <property type="project" value="TreeGrafter"/>
</dbReference>
<dbReference type="KEGG" id="dci:103512692"/>
<dbReference type="GeneID" id="103512692"/>
<dbReference type="GO" id="GO:0005737">
    <property type="term" value="C:cytoplasm"/>
    <property type="evidence" value="ECO:0007669"/>
    <property type="project" value="TreeGrafter"/>
</dbReference>
<dbReference type="GO" id="GO:0005640">
    <property type="term" value="C:nuclear outer membrane"/>
    <property type="evidence" value="ECO:0007669"/>
    <property type="project" value="TreeGrafter"/>
</dbReference>
<keyword evidence="6" id="KW-1185">Reference proteome</keyword>
<dbReference type="Gene3D" id="1.20.58.60">
    <property type="match status" value="1"/>
</dbReference>
<dbReference type="GO" id="GO:0007097">
    <property type="term" value="P:nuclear migration"/>
    <property type="evidence" value="ECO:0007669"/>
    <property type="project" value="TreeGrafter"/>
</dbReference>
<evidence type="ECO:0000313" key="6">
    <source>
        <dbReference type="Proteomes" id="UP000079169"/>
    </source>
</evidence>
<sequence>MLTSQTLRRQKLDTLAALPNNKKKQTLQTMAACQASIEEIKHLYSLLVEQCGLTPDQAYFNEVQAILSEYGIVRANRKNFEPRSQLKNDLWRLEQWVQYADSVLASLPSSPPHKMENLADCIQEHRDLLLDLDCHRNLLVSLNAMQEQLDEESCARLDVVSTRWPDLVERAANWQLALQTALSQNDDFHKTILVQVPV</sequence>
<evidence type="ECO:0000313" key="7">
    <source>
        <dbReference type="RefSeq" id="XP_008475692.1"/>
    </source>
</evidence>
<evidence type="ECO:0000256" key="3">
    <source>
        <dbReference type="ARBA" id="ARBA00022737"/>
    </source>
</evidence>
<proteinExistence type="predicted"/>
<name>A0A1S3D6V2_DIACI</name>
<evidence type="ECO:0000256" key="5">
    <source>
        <dbReference type="ARBA" id="ARBA00023136"/>
    </source>
</evidence>
<dbReference type="RefSeq" id="XP_008475692.1">
    <property type="nucleotide sequence ID" value="XM_008477470.1"/>
</dbReference>
<reference evidence="7" key="1">
    <citation type="submission" date="2025-08" db="UniProtKB">
        <authorList>
            <consortium name="RefSeq"/>
        </authorList>
    </citation>
    <scope>IDENTIFICATION</scope>
</reference>
<dbReference type="PANTHER" id="PTHR47535">
    <property type="entry name" value="MUSCLE-SPECIFIC PROTEIN 300 KDA, ISOFORM G"/>
    <property type="match status" value="1"/>
</dbReference>
<keyword evidence="4" id="KW-1133">Transmembrane helix</keyword>
<accession>A0A1S3D6V2</accession>
<keyword evidence="2" id="KW-0812">Transmembrane</keyword>
<evidence type="ECO:0000256" key="2">
    <source>
        <dbReference type="ARBA" id="ARBA00022692"/>
    </source>
</evidence>
<dbReference type="STRING" id="121845.A0A1S3D6V2"/>
<dbReference type="InterPro" id="IPR052403">
    <property type="entry name" value="LINC-complex_assoc"/>
</dbReference>
<gene>
    <name evidence="7" type="primary">LOC103512692</name>
</gene>
<keyword evidence="3" id="KW-0677">Repeat</keyword>
<organism evidence="6 7">
    <name type="scientific">Diaphorina citri</name>
    <name type="common">Asian citrus psyllid</name>
    <dbReference type="NCBI Taxonomy" id="121845"/>
    <lineage>
        <taxon>Eukaryota</taxon>
        <taxon>Metazoa</taxon>
        <taxon>Ecdysozoa</taxon>
        <taxon>Arthropoda</taxon>
        <taxon>Hexapoda</taxon>
        <taxon>Insecta</taxon>
        <taxon>Pterygota</taxon>
        <taxon>Neoptera</taxon>
        <taxon>Paraneoptera</taxon>
        <taxon>Hemiptera</taxon>
        <taxon>Sternorrhyncha</taxon>
        <taxon>Psylloidea</taxon>
        <taxon>Psyllidae</taxon>
        <taxon>Diaphorininae</taxon>
        <taxon>Diaphorina</taxon>
    </lineage>
</organism>
<evidence type="ECO:0000256" key="4">
    <source>
        <dbReference type="ARBA" id="ARBA00022989"/>
    </source>
</evidence>
<dbReference type="AlphaFoldDB" id="A0A1S3D6V2"/>
<dbReference type="PANTHER" id="PTHR47535:SF1">
    <property type="entry name" value="NESPRIN-1"/>
    <property type="match status" value="1"/>
</dbReference>
<dbReference type="PaxDb" id="121845-A0A1S3D6V2"/>
<dbReference type="Proteomes" id="UP000079169">
    <property type="component" value="Unplaced"/>
</dbReference>